<feature type="domain" description="Thioesterase" evidence="3">
    <location>
        <begin position="63"/>
        <end position="139"/>
    </location>
</feature>
<sequence>MTEATLGELLPRLQAGETVPADEVPLLARDVFATGVVGLAWGTLALDRLTASLEVDERHHQPYGIVHGGVWCAVVESIASVGAALHAAARDEVAVGVSNTTDFLRAHRSGRVEIEGTPLHLSRAQQLWQVTVRRSEDGKDVARGQVRVQCVPADRLAGGR</sequence>
<dbReference type="SUPFAM" id="SSF54637">
    <property type="entry name" value="Thioesterase/thiol ester dehydrase-isomerase"/>
    <property type="match status" value="1"/>
</dbReference>
<dbReference type="OrthoDB" id="9798208at2"/>
<protein>
    <recommendedName>
        <fullName evidence="3">Thioesterase domain-containing protein</fullName>
    </recommendedName>
</protein>
<keyword evidence="5" id="KW-1185">Reference proteome</keyword>
<evidence type="ECO:0000259" key="3">
    <source>
        <dbReference type="Pfam" id="PF03061"/>
    </source>
</evidence>
<dbReference type="CDD" id="cd03443">
    <property type="entry name" value="PaaI_thioesterase"/>
    <property type="match status" value="1"/>
</dbReference>
<dbReference type="InterPro" id="IPR006683">
    <property type="entry name" value="Thioestr_dom"/>
</dbReference>
<reference evidence="4" key="1">
    <citation type="journal article" date="2014" name="Int. J. Syst. Evol. Microbiol.">
        <title>Complete genome sequence of Corynebacterium casei LMG S-19264T (=DSM 44701T), isolated from a smear-ripened cheese.</title>
        <authorList>
            <consortium name="US DOE Joint Genome Institute (JGI-PGF)"/>
            <person name="Walter F."/>
            <person name="Albersmeier A."/>
            <person name="Kalinowski J."/>
            <person name="Ruckert C."/>
        </authorList>
    </citation>
    <scope>NUCLEOTIDE SEQUENCE</scope>
    <source>
        <strain evidence="4">CGMCC 1.14988</strain>
    </source>
</reference>
<dbReference type="RefSeq" id="WP_130650093.1">
    <property type="nucleotide sequence ID" value="NZ_BMHA01000011.1"/>
</dbReference>
<dbReference type="Gene3D" id="3.10.129.10">
    <property type="entry name" value="Hotdog Thioesterase"/>
    <property type="match status" value="1"/>
</dbReference>
<comment type="similarity">
    <text evidence="1">Belongs to the thioesterase PaaI family.</text>
</comment>
<dbReference type="InterPro" id="IPR029069">
    <property type="entry name" value="HotDog_dom_sf"/>
</dbReference>
<dbReference type="InterPro" id="IPR003736">
    <property type="entry name" value="PAAI_dom"/>
</dbReference>
<dbReference type="EMBL" id="BMHA01000011">
    <property type="protein sequence ID" value="GGI08296.1"/>
    <property type="molecule type" value="Genomic_DNA"/>
</dbReference>
<comment type="caution">
    <text evidence="4">The sequence shown here is derived from an EMBL/GenBank/DDBJ whole genome shotgun (WGS) entry which is preliminary data.</text>
</comment>
<dbReference type="AlphaFoldDB" id="A0A8J3EUS7"/>
<reference evidence="4" key="2">
    <citation type="submission" date="2020-09" db="EMBL/GenBank/DDBJ databases">
        <authorList>
            <person name="Sun Q."/>
            <person name="Zhou Y."/>
        </authorList>
    </citation>
    <scope>NUCLEOTIDE SEQUENCE</scope>
    <source>
        <strain evidence="4">CGMCC 1.14988</strain>
    </source>
</reference>
<gene>
    <name evidence="4" type="ORF">GCM10011354_28380</name>
</gene>
<dbReference type="GO" id="GO:0005829">
    <property type="term" value="C:cytosol"/>
    <property type="evidence" value="ECO:0007669"/>
    <property type="project" value="TreeGrafter"/>
</dbReference>
<dbReference type="PANTHER" id="PTHR43240">
    <property type="entry name" value="1,4-DIHYDROXY-2-NAPHTHOYL-COA THIOESTERASE 1"/>
    <property type="match status" value="1"/>
</dbReference>
<dbReference type="Proteomes" id="UP000650511">
    <property type="component" value="Unassembled WGS sequence"/>
</dbReference>
<proteinExistence type="inferred from homology"/>
<keyword evidence="2" id="KW-0378">Hydrolase</keyword>
<dbReference type="PANTHER" id="PTHR43240:SF5">
    <property type="entry name" value="1,4-DIHYDROXY-2-NAPHTHOYL-COA THIOESTERASE 1"/>
    <property type="match status" value="1"/>
</dbReference>
<evidence type="ECO:0000313" key="4">
    <source>
        <dbReference type="EMBL" id="GGI08296.1"/>
    </source>
</evidence>
<dbReference type="NCBIfam" id="TIGR00369">
    <property type="entry name" value="unchar_dom_1"/>
    <property type="match status" value="1"/>
</dbReference>
<dbReference type="GO" id="GO:0061522">
    <property type="term" value="F:1,4-dihydroxy-2-naphthoyl-CoA thioesterase activity"/>
    <property type="evidence" value="ECO:0007669"/>
    <property type="project" value="TreeGrafter"/>
</dbReference>
<dbReference type="Pfam" id="PF03061">
    <property type="entry name" value="4HBT"/>
    <property type="match status" value="1"/>
</dbReference>
<name>A0A8J3EUS7_9ACTN</name>
<evidence type="ECO:0000313" key="5">
    <source>
        <dbReference type="Proteomes" id="UP000650511"/>
    </source>
</evidence>
<evidence type="ECO:0000256" key="1">
    <source>
        <dbReference type="ARBA" id="ARBA00008324"/>
    </source>
</evidence>
<organism evidence="4 5">
    <name type="scientific">Egicoccus halophilus</name>
    <dbReference type="NCBI Taxonomy" id="1670830"/>
    <lineage>
        <taxon>Bacteria</taxon>
        <taxon>Bacillati</taxon>
        <taxon>Actinomycetota</taxon>
        <taxon>Nitriliruptoria</taxon>
        <taxon>Egicoccales</taxon>
        <taxon>Egicoccaceae</taxon>
        <taxon>Egicoccus</taxon>
    </lineage>
</organism>
<evidence type="ECO:0000256" key="2">
    <source>
        <dbReference type="ARBA" id="ARBA00022801"/>
    </source>
</evidence>
<accession>A0A8J3EUS7</accession>